<protein>
    <submittedName>
        <fullName evidence="2">Uncharacterized protein</fullName>
    </submittedName>
</protein>
<keyword evidence="1" id="KW-1133">Transmembrane helix</keyword>
<sequence>MAIESALRPAGGARRGPRAWRLAVAYLLSLAATTLSNAVLGPIGLVVFSAPDDFCAFEPHWSVPVSVAAISALTLTWALLAPRVRQPRLRFYQVVRGVVLASLLPSALLLVTWRSLLGVVTLVLMILVGASATYLALTRIAPASGAQHLGDEEGQLQ</sequence>
<dbReference type="EMBL" id="JACJID010000003">
    <property type="protein sequence ID" value="MBA8927275.1"/>
    <property type="molecule type" value="Genomic_DNA"/>
</dbReference>
<proteinExistence type="predicted"/>
<name>A0ABR6BK54_9PSEU</name>
<dbReference type="Proteomes" id="UP000517916">
    <property type="component" value="Unassembled WGS sequence"/>
</dbReference>
<feature type="transmembrane region" description="Helical" evidence="1">
    <location>
        <begin position="94"/>
        <end position="113"/>
    </location>
</feature>
<evidence type="ECO:0000313" key="3">
    <source>
        <dbReference type="Proteomes" id="UP000517916"/>
    </source>
</evidence>
<feature type="transmembrane region" description="Helical" evidence="1">
    <location>
        <begin position="61"/>
        <end position="82"/>
    </location>
</feature>
<keyword evidence="3" id="KW-1185">Reference proteome</keyword>
<keyword evidence="1" id="KW-0472">Membrane</keyword>
<gene>
    <name evidence="2" type="ORF">BC739_004481</name>
</gene>
<comment type="caution">
    <text evidence="2">The sequence shown here is derived from an EMBL/GenBank/DDBJ whole genome shotgun (WGS) entry which is preliminary data.</text>
</comment>
<organism evidence="2 3">
    <name type="scientific">Kutzneria viridogrisea</name>
    <dbReference type="NCBI Taxonomy" id="47990"/>
    <lineage>
        <taxon>Bacteria</taxon>
        <taxon>Bacillati</taxon>
        <taxon>Actinomycetota</taxon>
        <taxon>Actinomycetes</taxon>
        <taxon>Pseudonocardiales</taxon>
        <taxon>Pseudonocardiaceae</taxon>
        <taxon>Kutzneria</taxon>
    </lineage>
</organism>
<keyword evidence="1" id="KW-0812">Transmembrane</keyword>
<evidence type="ECO:0000313" key="2">
    <source>
        <dbReference type="EMBL" id="MBA8927275.1"/>
    </source>
</evidence>
<reference evidence="2 3" key="1">
    <citation type="submission" date="2020-08" db="EMBL/GenBank/DDBJ databases">
        <title>Genomic Encyclopedia of Archaeal and Bacterial Type Strains, Phase II (KMG-II): from individual species to whole genera.</title>
        <authorList>
            <person name="Goeker M."/>
        </authorList>
    </citation>
    <scope>NUCLEOTIDE SEQUENCE [LARGE SCALE GENOMIC DNA]</scope>
    <source>
        <strain evidence="2 3">DSM 43850</strain>
    </source>
</reference>
<accession>A0ABR6BK54</accession>
<feature type="transmembrane region" description="Helical" evidence="1">
    <location>
        <begin position="119"/>
        <end position="137"/>
    </location>
</feature>
<dbReference type="RefSeq" id="WP_025355551.1">
    <property type="nucleotide sequence ID" value="NZ_BAAABQ010000057.1"/>
</dbReference>
<evidence type="ECO:0000256" key="1">
    <source>
        <dbReference type="SAM" id="Phobius"/>
    </source>
</evidence>
<feature type="transmembrane region" description="Helical" evidence="1">
    <location>
        <begin position="24"/>
        <end position="49"/>
    </location>
</feature>